<dbReference type="HOGENOM" id="CLU_037221_0_0_1"/>
<reference evidence="7 8" key="1">
    <citation type="journal article" date="2013" name="PLoS Genet.">
        <title>Plant-symbiotic fungi as chemical engineers: Multi-genome analysis of the Clavicipitaceae reveals dynamics of alkaloid loci.</title>
        <authorList>
            <person name="Schardl C.L."/>
            <person name="Young C.A."/>
            <person name="Hesse U."/>
            <person name="Amyotte S.G."/>
            <person name="Andreeva K."/>
            <person name="Calie P.J."/>
            <person name="Fleetwood D.J."/>
            <person name="Haws D.C."/>
            <person name="Moore N."/>
            <person name="Oeser B."/>
            <person name="Panaccione D.G."/>
            <person name="Schweri K.K."/>
            <person name="Voisey C.R."/>
            <person name="Farman M.L."/>
            <person name="Jaromczyk J.W."/>
            <person name="Roe B.A."/>
            <person name="O'Sullivan D.M."/>
            <person name="Scott B."/>
            <person name="Tudzynski P."/>
            <person name="An Z."/>
            <person name="Arnaoudova E.G."/>
            <person name="Bullock C.T."/>
            <person name="Charlton N.D."/>
            <person name="Chen L."/>
            <person name="Cox M."/>
            <person name="Dinkins R.D."/>
            <person name="Florea S."/>
            <person name="Glenn A.E."/>
            <person name="Gordon A."/>
            <person name="Gueldener U."/>
            <person name="Harris D.R."/>
            <person name="Hollin W."/>
            <person name="Jaromczyk J."/>
            <person name="Johnson R.D."/>
            <person name="Khan A.K."/>
            <person name="Leistner E."/>
            <person name="Leuchtmann A."/>
            <person name="Li C."/>
            <person name="Liu J."/>
            <person name="Liu J."/>
            <person name="Liu M."/>
            <person name="Mace W."/>
            <person name="Machado C."/>
            <person name="Nagabhyru P."/>
            <person name="Pan J."/>
            <person name="Schmid J."/>
            <person name="Sugawara K."/>
            <person name="Steiner U."/>
            <person name="Takach J.E."/>
            <person name="Tanaka E."/>
            <person name="Webb J.S."/>
            <person name="Wilson E.V."/>
            <person name="Wiseman J.L."/>
            <person name="Yoshida R."/>
            <person name="Zeng Z."/>
        </authorList>
    </citation>
    <scope>NUCLEOTIDE SEQUENCE [LARGE SCALE GENOMIC DNA]</scope>
    <source>
        <strain evidence="7 8">20.1</strain>
    </source>
</reference>
<dbReference type="InterPro" id="IPR053185">
    <property type="entry name" value="SET_domain_protein"/>
</dbReference>
<evidence type="ECO:0000313" key="8">
    <source>
        <dbReference type="Proteomes" id="UP000016801"/>
    </source>
</evidence>
<dbReference type="SUPFAM" id="SSF144232">
    <property type="entry name" value="HIT/MYND zinc finger-like"/>
    <property type="match status" value="1"/>
</dbReference>
<name>M1W4F3_CLAP2</name>
<feature type="domain" description="SET" evidence="5">
    <location>
        <begin position="8"/>
        <end position="154"/>
    </location>
</feature>
<dbReference type="STRING" id="1111077.M1W4F3"/>
<dbReference type="Proteomes" id="UP000016801">
    <property type="component" value="Unassembled WGS sequence"/>
</dbReference>
<evidence type="ECO:0000313" key="7">
    <source>
        <dbReference type="EMBL" id="CCE29260.1"/>
    </source>
</evidence>
<proteinExistence type="predicted"/>
<dbReference type="SUPFAM" id="SSF82199">
    <property type="entry name" value="SET domain"/>
    <property type="match status" value="1"/>
</dbReference>
<evidence type="ECO:0000259" key="6">
    <source>
        <dbReference type="PROSITE" id="PS50865"/>
    </source>
</evidence>
<dbReference type="Pfam" id="PF01753">
    <property type="entry name" value="zf-MYND"/>
    <property type="match status" value="1"/>
</dbReference>
<dbReference type="PANTHER" id="PTHR47332:SF2">
    <property type="entry name" value="SET-6"/>
    <property type="match status" value="1"/>
</dbReference>
<protein>
    <submittedName>
        <fullName evidence="7">Uncharacterized protein</fullName>
    </submittedName>
</protein>
<dbReference type="Gene3D" id="2.170.270.10">
    <property type="entry name" value="SET domain"/>
    <property type="match status" value="1"/>
</dbReference>
<dbReference type="InterPro" id="IPR046341">
    <property type="entry name" value="SET_dom_sf"/>
</dbReference>
<dbReference type="SMART" id="SM00317">
    <property type="entry name" value="SET"/>
    <property type="match status" value="1"/>
</dbReference>
<dbReference type="VEuPathDB" id="FungiDB:CPUR_02953"/>
<comment type="caution">
    <text evidence="7">The sequence shown here is derived from an EMBL/GenBank/DDBJ whole genome shotgun (WGS) entry which is preliminary data.</text>
</comment>
<evidence type="ECO:0000256" key="3">
    <source>
        <dbReference type="ARBA" id="ARBA00022833"/>
    </source>
</evidence>
<dbReference type="InterPro" id="IPR001214">
    <property type="entry name" value="SET_dom"/>
</dbReference>
<keyword evidence="1" id="KW-0479">Metal-binding</keyword>
<keyword evidence="8" id="KW-1185">Reference proteome</keyword>
<evidence type="ECO:0000256" key="2">
    <source>
        <dbReference type="ARBA" id="ARBA00022771"/>
    </source>
</evidence>
<dbReference type="AlphaFoldDB" id="M1W4F3"/>
<dbReference type="PROSITE" id="PS01360">
    <property type="entry name" value="ZF_MYND_1"/>
    <property type="match status" value="1"/>
</dbReference>
<feature type="domain" description="MYND-type" evidence="6">
    <location>
        <begin position="477"/>
        <end position="519"/>
    </location>
</feature>
<evidence type="ECO:0000256" key="1">
    <source>
        <dbReference type="ARBA" id="ARBA00022723"/>
    </source>
</evidence>
<dbReference type="Pfam" id="PF00856">
    <property type="entry name" value="SET"/>
    <property type="match status" value="1"/>
</dbReference>
<organism evidence="7 8">
    <name type="scientific">Claviceps purpurea (strain 20.1)</name>
    <name type="common">Ergot fungus</name>
    <name type="synonym">Sphacelia segetum</name>
    <dbReference type="NCBI Taxonomy" id="1111077"/>
    <lineage>
        <taxon>Eukaryota</taxon>
        <taxon>Fungi</taxon>
        <taxon>Dikarya</taxon>
        <taxon>Ascomycota</taxon>
        <taxon>Pezizomycotina</taxon>
        <taxon>Sordariomycetes</taxon>
        <taxon>Hypocreomycetidae</taxon>
        <taxon>Hypocreales</taxon>
        <taxon>Clavicipitaceae</taxon>
        <taxon>Claviceps</taxon>
    </lineage>
</organism>
<dbReference type="eggNOG" id="KOG2084">
    <property type="taxonomic scope" value="Eukaryota"/>
</dbReference>
<dbReference type="InterPro" id="IPR002893">
    <property type="entry name" value="Znf_MYND"/>
</dbReference>
<dbReference type="PANTHER" id="PTHR47332">
    <property type="entry name" value="SET DOMAIN-CONTAINING PROTEIN 5"/>
    <property type="match status" value="1"/>
</dbReference>
<dbReference type="PROSITE" id="PS50865">
    <property type="entry name" value="ZF_MYND_2"/>
    <property type="match status" value="1"/>
</dbReference>
<dbReference type="GO" id="GO:0008270">
    <property type="term" value="F:zinc ion binding"/>
    <property type="evidence" value="ECO:0007669"/>
    <property type="project" value="UniProtKB-KW"/>
</dbReference>
<dbReference type="Gene3D" id="6.10.140.2220">
    <property type="match status" value="1"/>
</dbReference>
<gene>
    <name evidence="7" type="ORF">CPUR_02953</name>
</gene>
<dbReference type="CDD" id="cd20071">
    <property type="entry name" value="SET_SMYD"/>
    <property type="match status" value="1"/>
</dbReference>
<dbReference type="EMBL" id="CAGA01000013">
    <property type="protein sequence ID" value="CCE29260.1"/>
    <property type="molecule type" value="Genomic_DNA"/>
</dbReference>
<keyword evidence="3" id="KW-0862">Zinc</keyword>
<evidence type="ECO:0000256" key="4">
    <source>
        <dbReference type="PROSITE-ProRule" id="PRU00134"/>
    </source>
</evidence>
<dbReference type="OrthoDB" id="265717at2759"/>
<accession>M1W4F3</accession>
<dbReference type="PROSITE" id="PS50280">
    <property type="entry name" value="SET"/>
    <property type="match status" value="1"/>
</dbReference>
<keyword evidence="2 4" id="KW-0863">Zinc-finger</keyword>
<sequence length="551" mass="62851">MDTTGANNAMYALRDIPGKGKGLVATRTIPKGTRILSEQPLIAVPFGKSEKWRGKFITQKVKALKKKQRDAFLSMPNEFRFIDTTTRYIGIFETNSLPADDELGKKNAIFPKALLINHDCDDNAWKMWNENIKRHTVHAMRDIHAGEEITLSYEPYYNNRQTRQKSLRENFGFTCFCRACSLPDEQSEERDRKLDQIRSLIQRYNEPPCSCTSCPDFTLLTYLDGRVSIYRDLDREDWNTASTYAEAVSLTIARSDLARGRVFAQKAAAIWTTILGSDSTRAIKYADLARDPSTHEKYGTSSVWRTAVSEVPQGLGPDDFDNWLWRREKPKIVVPKVLLPPTQAFFSAFSDLPRNTDVCSDGSSKERRHWCFLGEILEPVFILPFDLEVVDIHNKKTKVHFYTEGAGTEIDADQHKPGHTVAIIDATRYDFKFGPPGIRHKDPRMIKVFPLRLATILSMSSEVHRLSMPQDNDMRTCHGCGNDAAAASMKRCTGCWSLWYCNKDCQKVGWTLKFHKFNCKALSDPDLRGLFLTEWEKVQDSVSFPLKVSDD</sequence>
<evidence type="ECO:0000259" key="5">
    <source>
        <dbReference type="PROSITE" id="PS50280"/>
    </source>
</evidence>